<name>A0AAN6NT66_9PEZI</name>
<evidence type="ECO:0000256" key="1">
    <source>
        <dbReference type="SAM" id="MobiDB-lite"/>
    </source>
</evidence>
<evidence type="ECO:0000313" key="2">
    <source>
        <dbReference type="EMBL" id="KAK3951390.1"/>
    </source>
</evidence>
<feature type="compositionally biased region" description="Polar residues" evidence="1">
    <location>
        <begin position="250"/>
        <end position="274"/>
    </location>
</feature>
<reference evidence="2" key="2">
    <citation type="submission" date="2023-06" db="EMBL/GenBank/DDBJ databases">
        <authorList>
            <consortium name="Lawrence Berkeley National Laboratory"/>
            <person name="Mondo S.J."/>
            <person name="Hensen N."/>
            <person name="Bonometti L."/>
            <person name="Westerberg I."/>
            <person name="Brannstrom I.O."/>
            <person name="Guillou S."/>
            <person name="Cros-Aarteil S."/>
            <person name="Calhoun S."/>
            <person name="Haridas S."/>
            <person name="Kuo A."/>
            <person name="Pangilinan J."/>
            <person name="Riley R."/>
            <person name="Labutti K."/>
            <person name="Andreopoulos B."/>
            <person name="Lipzen A."/>
            <person name="Chen C."/>
            <person name="Yanf M."/>
            <person name="Daum C."/>
            <person name="Ng V."/>
            <person name="Clum A."/>
            <person name="Steindorff A."/>
            <person name="Ohm R."/>
            <person name="Martin F."/>
            <person name="Silar P."/>
            <person name="Natvig D."/>
            <person name="Lalanne C."/>
            <person name="Gautier V."/>
            <person name="Ament-Velasquez S.L."/>
            <person name="Kruys A."/>
            <person name="Hutchinson M.I."/>
            <person name="Powell A.J."/>
            <person name="Barry K."/>
            <person name="Miller A.N."/>
            <person name="Grigoriev I.V."/>
            <person name="Debuchy R."/>
            <person name="Gladieux P."/>
            <person name="Thoren M.H."/>
            <person name="Johannesson H."/>
        </authorList>
    </citation>
    <scope>NUCLEOTIDE SEQUENCE</scope>
    <source>
        <strain evidence="2">CBS 626.80</strain>
    </source>
</reference>
<keyword evidence="3" id="KW-1185">Reference proteome</keyword>
<dbReference type="EMBL" id="MU859149">
    <property type="protein sequence ID" value="KAK3951390.1"/>
    <property type="molecule type" value="Genomic_DNA"/>
</dbReference>
<feature type="compositionally biased region" description="Pro residues" evidence="1">
    <location>
        <begin position="121"/>
        <end position="133"/>
    </location>
</feature>
<dbReference type="Proteomes" id="UP001303222">
    <property type="component" value="Unassembled WGS sequence"/>
</dbReference>
<sequence>MSENSSDSASTPDIQTPASSPGPAREASNSLPHWGHPGFDGNFSPPTIEEIQADLQERSPGCRSGAPSPSESLGKWVQEQSEAGVLRSPAQSDTSEGRTAGLARNDLYGPRQRPLSFMFDPPSPSPAPCPQPRPQNQQATPTRGTLGPDDAMPSIEGDEGAVPEVQMSGSMEGVMMRPDSEPPHQHEGPSEQDQVQATEEQKTTEEQVKTDEEQQATEEQVKTTTGEVPMSTSMELVLATPQPPAVPHQAPSSASPEQENTLPQQNALVPQQNALVIRTARQRHGSRQAPYGGGPRDRRRPRSVEERAASSSQHASSPRSRSCSASPDM</sequence>
<comment type="caution">
    <text evidence="2">The sequence shown here is derived from an EMBL/GenBank/DDBJ whole genome shotgun (WGS) entry which is preliminary data.</text>
</comment>
<feature type="region of interest" description="Disordered" evidence="1">
    <location>
        <begin position="1"/>
        <end position="329"/>
    </location>
</feature>
<feature type="compositionally biased region" description="Basic and acidic residues" evidence="1">
    <location>
        <begin position="178"/>
        <end position="189"/>
    </location>
</feature>
<feature type="compositionally biased region" description="Polar residues" evidence="1">
    <location>
        <begin position="1"/>
        <end position="19"/>
    </location>
</feature>
<gene>
    <name evidence="2" type="ORF">QBC32DRAFT_314949</name>
</gene>
<organism evidence="2 3">
    <name type="scientific">Pseudoneurospora amorphoporcata</name>
    <dbReference type="NCBI Taxonomy" id="241081"/>
    <lineage>
        <taxon>Eukaryota</taxon>
        <taxon>Fungi</taxon>
        <taxon>Dikarya</taxon>
        <taxon>Ascomycota</taxon>
        <taxon>Pezizomycotina</taxon>
        <taxon>Sordariomycetes</taxon>
        <taxon>Sordariomycetidae</taxon>
        <taxon>Sordariales</taxon>
        <taxon>Sordariaceae</taxon>
        <taxon>Pseudoneurospora</taxon>
    </lineage>
</organism>
<accession>A0AAN6NT66</accession>
<feature type="compositionally biased region" description="Basic and acidic residues" evidence="1">
    <location>
        <begin position="199"/>
        <end position="212"/>
    </location>
</feature>
<protein>
    <submittedName>
        <fullName evidence="2">Uncharacterized protein</fullName>
    </submittedName>
</protein>
<feature type="compositionally biased region" description="Polar residues" evidence="1">
    <location>
        <begin position="222"/>
        <end position="234"/>
    </location>
</feature>
<proteinExistence type="predicted"/>
<dbReference type="AlphaFoldDB" id="A0AAN6NT66"/>
<feature type="compositionally biased region" description="Low complexity" evidence="1">
    <location>
        <begin position="309"/>
        <end position="329"/>
    </location>
</feature>
<reference evidence="2" key="1">
    <citation type="journal article" date="2023" name="Mol. Phylogenet. Evol.">
        <title>Genome-scale phylogeny and comparative genomics of the fungal order Sordariales.</title>
        <authorList>
            <person name="Hensen N."/>
            <person name="Bonometti L."/>
            <person name="Westerberg I."/>
            <person name="Brannstrom I.O."/>
            <person name="Guillou S."/>
            <person name="Cros-Aarteil S."/>
            <person name="Calhoun S."/>
            <person name="Haridas S."/>
            <person name="Kuo A."/>
            <person name="Mondo S."/>
            <person name="Pangilinan J."/>
            <person name="Riley R."/>
            <person name="LaButti K."/>
            <person name="Andreopoulos B."/>
            <person name="Lipzen A."/>
            <person name="Chen C."/>
            <person name="Yan M."/>
            <person name="Daum C."/>
            <person name="Ng V."/>
            <person name="Clum A."/>
            <person name="Steindorff A."/>
            <person name="Ohm R.A."/>
            <person name="Martin F."/>
            <person name="Silar P."/>
            <person name="Natvig D.O."/>
            <person name="Lalanne C."/>
            <person name="Gautier V."/>
            <person name="Ament-Velasquez S.L."/>
            <person name="Kruys A."/>
            <person name="Hutchinson M.I."/>
            <person name="Powell A.J."/>
            <person name="Barry K."/>
            <person name="Miller A.N."/>
            <person name="Grigoriev I.V."/>
            <person name="Debuchy R."/>
            <person name="Gladieux P."/>
            <person name="Hiltunen Thoren M."/>
            <person name="Johannesson H."/>
        </authorList>
    </citation>
    <scope>NUCLEOTIDE SEQUENCE</scope>
    <source>
        <strain evidence="2">CBS 626.80</strain>
    </source>
</reference>
<evidence type="ECO:0000313" key="3">
    <source>
        <dbReference type="Proteomes" id="UP001303222"/>
    </source>
</evidence>